<feature type="non-terminal residue" evidence="1">
    <location>
        <position position="1"/>
    </location>
</feature>
<protein>
    <submittedName>
        <fullName evidence="1">Methyltransferase-like protein 2-like</fullName>
    </submittedName>
</protein>
<organism evidence="1 2">
    <name type="scientific">Trifolium medium</name>
    <dbReference type="NCBI Taxonomy" id="97028"/>
    <lineage>
        <taxon>Eukaryota</taxon>
        <taxon>Viridiplantae</taxon>
        <taxon>Streptophyta</taxon>
        <taxon>Embryophyta</taxon>
        <taxon>Tracheophyta</taxon>
        <taxon>Spermatophyta</taxon>
        <taxon>Magnoliopsida</taxon>
        <taxon>eudicotyledons</taxon>
        <taxon>Gunneridae</taxon>
        <taxon>Pentapetalae</taxon>
        <taxon>rosids</taxon>
        <taxon>fabids</taxon>
        <taxon>Fabales</taxon>
        <taxon>Fabaceae</taxon>
        <taxon>Papilionoideae</taxon>
        <taxon>50 kb inversion clade</taxon>
        <taxon>NPAAA clade</taxon>
        <taxon>Hologalegina</taxon>
        <taxon>IRL clade</taxon>
        <taxon>Trifolieae</taxon>
        <taxon>Trifolium</taxon>
    </lineage>
</organism>
<comment type="caution">
    <text evidence="1">The sequence shown here is derived from an EMBL/GenBank/DDBJ whole genome shotgun (WGS) entry which is preliminary data.</text>
</comment>
<evidence type="ECO:0000313" key="1">
    <source>
        <dbReference type="EMBL" id="MCI65554.1"/>
    </source>
</evidence>
<dbReference type="GO" id="GO:0008168">
    <property type="term" value="F:methyltransferase activity"/>
    <property type="evidence" value="ECO:0007669"/>
    <property type="project" value="UniProtKB-KW"/>
</dbReference>
<dbReference type="Proteomes" id="UP000265520">
    <property type="component" value="Unassembled WGS sequence"/>
</dbReference>
<keyword evidence="1" id="KW-0808">Transferase</keyword>
<sequence>KAHECLLNSNGLLDALRNLRSENDSHCLNEECEGSEQCFVELEQQAPDLVVTLNLRNRDPDKDLEGVIFVLPD</sequence>
<keyword evidence="1" id="KW-0489">Methyltransferase</keyword>
<dbReference type="EMBL" id="LXQA010677978">
    <property type="protein sequence ID" value="MCI65554.1"/>
    <property type="molecule type" value="Genomic_DNA"/>
</dbReference>
<reference evidence="1 2" key="1">
    <citation type="journal article" date="2018" name="Front. Plant Sci.">
        <title>Red Clover (Trifolium pratense) and Zigzag Clover (T. medium) - A Picture of Genomic Similarities and Differences.</title>
        <authorList>
            <person name="Dluhosova J."/>
            <person name="Istvanek J."/>
            <person name="Nedelnik J."/>
            <person name="Repkova J."/>
        </authorList>
    </citation>
    <scope>NUCLEOTIDE SEQUENCE [LARGE SCALE GENOMIC DNA]</scope>
    <source>
        <strain evidence="2">cv. 10/8</strain>
        <tissue evidence="1">Leaf</tissue>
    </source>
</reference>
<name>A0A392TYM8_9FABA</name>
<keyword evidence="2" id="KW-1185">Reference proteome</keyword>
<dbReference type="AlphaFoldDB" id="A0A392TYM8"/>
<evidence type="ECO:0000313" key="2">
    <source>
        <dbReference type="Proteomes" id="UP000265520"/>
    </source>
</evidence>
<accession>A0A392TYM8</accession>
<dbReference type="GO" id="GO:0032259">
    <property type="term" value="P:methylation"/>
    <property type="evidence" value="ECO:0007669"/>
    <property type="project" value="UniProtKB-KW"/>
</dbReference>
<proteinExistence type="predicted"/>